<sequence>MIPQEEESFPRGRRKVTKPFKRPAKADDNLFGSKSAPKSKKSKTSNEKQSRGLLTEDAFQSAVKVSGSLTYQKVQDGMVILGCVRNVTNFSLEVELPGLIFAHIGITNISDQFTQYLNKKLNENDENDDPDFILKNLFHIGQILPIKVVSINETEKGFRIEGSVNPTDVNSGKNHGSFKKNMLVWACVKSVLDHGYELSMGVKNCRVFLPRENVDKEKTYTIGEPLFCVIHKSSDDTIANTLRVSAKQEHIKSTKIEELSSLHDIMPGMHVDFLSEKIISSGIQGKFLDDYFGYVNENFLKKPLQKLQDYNEGKLLKAFVLYVEPATKITHLTLRTSDAYSTAVYKSGDIVQAEVFSKSNQGVYFELPENQKGFSTNKRVINTLPKSNSSDLNTAISFKYPVGSVHKCRIFDFNYLSQMYVVTVEEALVKQKLFNINDIELGKLLNVKIENVKSEGLVVSAGSFRGFVPNNQITNAQFSDNIKKKFVVGKKVNARVVNITEDKNVIFTLKPALVESDACLKSLKDFTPNQKYPGVIIRTNPYCATVGFYGNVKGTINKSNLDSEDSVNPQQYFYKGQVVNVLVLSVKNNMAILSLKEPTDKVAVNIKVGDFITGVVTKIHDDHLDIKTSTRKILGTLHVNHLGTHINLCKPLLKTYKVGDKIKNLICINNDPNLMAFSRREGLRFKNKASLKKFDQLKKGNIVRCFYESEDKTGIYVTVFTKDYHDKVHISKGNLQGQKFEYQQAILARILTIDNNNKTLKLTTKLDRSVEYSISLFGLYLSDLQKLREFGKNNNWLHCKYNPGERVKCTVKNVTKLGCVCTLPNGGQGLVPKLLIPANCKNGQKVDGVVLSQDFADEYVELCLNDNFSNKINEDQDLEINMSQTASCVVEKLLEKKDYLLTVLKHSEGNKQLVYIPLSLYENDNSNPSSYYNQNKLKISICGKIGNNLIGISKKLFLTLEKENSKAELEKLKRLSNVDAGKTIKNEDEDEEEMEVDEDSDEVEEEEENSDEVKEEKDDEASEEDSDVEMAIDESDLEESDLDEIKAESSEDEDATPKSSTDNSKSIFPGISSFFNPLKPSEAPEESSSDEEEEGVVVKKKKKLSRAERAEQMKLEEERLSKIEKRFADNVAEPESADDFDRLLLANPNSSELWTKYMAFHISSTEIDKARSVAKRALEGINMTCVQERLNIWIALLHLENLYGNKETFDKVFDDAIKFNDSLQVYLKVIEMLADNGKLSEMEEKIRKVKNKHKQDTTMWTEIGKVYYKIKKFKDARNMKDAALKSIADKKTQMSLIIRFAIMEFKYGEEEQGAAIFESIINIDPRKVNIWSTYVDQLVKLNRLEQARKVLERSVCQRLPVRSMKSLFLKFRKFEEEYGTTETLEAVKQKAQEYICKAEK</sequence>
<dbReference type="Gene3D" id="2.40.50.140">
    <property type="entry name" value="Nucleic acid-binding proteins"/>
    <property type="match status" value="4"/>
</dbReference>
<dbReference type="CDD" id="cd05693">
    <property type="entry name" value="S1_Rrp5_repeat_hs1_sc1"/>
    <property type="match status" value="1"/>
</dbReference>
<feature type="compositionally biased region" description="Polar residues" evidence="5">
    <location>
        <begin position="1057"/>
        <end position="1066"/>
    </location>
</feature>
<dbReference type="InterPro" id="IPR055430">
    <property type="entry name" value="HAT_Syf1_CNRKL1_C"/>
</dbReference>
<dbReference type="PANTHER" id="PTHR23270">
    <property type="entry name" value="PROGRAMMED CELL DEATH PROTEIN 11 PRE-RRNA PROCESSING PROTEIN RRP5"/>
    <property type="match status" value="1"/>
</dbReference>
<accession>A0A9P0B7L3</accession>
<keyword evidence="8" id="KW-1185">Reference proteome</keyword>
<evidence type="ECO:0000256" key="1">
    <source>
        <dbReference type="ARBA" id="ARBA00004604"/>
    </source>
</evidence>
<dbReference type="GO" id="GO:0032040">
    <property type="term" value="C:small-subunit processome"/>
    <property type="evidence" value="ECO:0007669"/>
    <property type="project" value="TreeGrafter"/>
</dbReference>
<dbReference type="PROSITE" id="PS50126">
    <property type="entry name" value="S1"/>
    <property type="match status" value="5"/>
</dbReference>
<name>A0A9P0B7L3_BRAAE</name>
<protein>
    <recommendedName>
        <fullName evidence="6">S1 motif domain-containing protein</fullName>
    </recommendedName>
</protein>
<feature type="domain" description="S1 motif" evidence="6">
    <location>
        <begin position="442"/>
        <end position="510"/>
    </location>
</feature>
<dbReference type="InterPro" id="IPR048059">
    <property type="entry name" value="Rrp5_S1_rpt_hs1_sc1"/>
</dbReference>
<dbReference type="Pfam" id="PF00575">
    <property type="entry name" value="S1"/>
    <property type="match status" value="1"/>
</dbReference>
<dbReference type="SUPFAM" id="SSF48452">
    <property type="entry name" value="TPR-like"/>
    <property type="match status" value="2"/>
</dbReference>
<dbReference type="EMBL" id="OV121136">
    <property type="protein sequence ID" value="CAH0557024.1"/>
    <property type="molecule type" value="Genomic_DNA"/>
</dbReference>
<dbReference type="InterPro" id="IPR045209">
    <property type="entry name" value="Rrp5"/>
</dbReference>
<keyword evidence="3" id="KW-0677">Repeat</keyword>
<proteinExistence type="predicted"/>
<feature type="compositionally biased region" description="Acidic residues" evidence="5">
    <location>
        <begin position="987"/>
        <end position="1010"/>
    </location>
</feature>
<dbReference type="OrthoDB" id="412781at2759"/>
<organism evidence="7 8">
    <name type="scientific">Brassicogethes aeneus</name>
    <name type="common">Rape pollen beetle</name>
    <name type="synonym">Meligethes aeneus</name>
    <dbReference type="NCBI Taxonomy" id="1431903"/>
    <lineage>
        <taxon>Eukaryota</taxon>
        <taxon>Metazoa</taxon>
        <taxon>Ecdysozoa</taxon>
        <taxon>Arthropoda</taxon>
        <taxon>Hexapoda</taxon>
        <taxon>Insecta</taxon>
        <taxon>Pterygota</taxon>
        <taxon>Neoptera</taxon>
        <taxon>Endopterygota</taxon>
        <taxon>Coleoptera</taxon>
        <taxon>Polyphaga</taxon>
        <taxon>Cucujiformia</taxon>
        <taxon>Nitidulidae</taxon>
        <taxon>Meligethinae</taxon>
        <taxon>Brassicogethes</taxon>
    </lineage>
</organism>
<dbReference type="GO" id="GO:0006364">
    <property type="term" value="P:rRNA processing"/>
    <property type="evidence" value="ECO:0007669"/>
    <property type="project" value="UniProtKB-KW"/>
</dbReference>
<feature type="domain" description="S1 motif" evidence="6">
    <location>
        <begin position="77"/>
        <end position="165"/>
    </location>
</feature>
<evidence type="ECO:0000259" key="6">
    <source>
        <dbReference type="PROSITE" id="PS50126"/>
    </source>
</evidence>
<feature type="compositionally biased region" description="Acidic residues" evidence="5">
    <location>
        <begin position="1083"/>
        <end position="1095"/>
    </location>
</feature>
<feature type="domain" description="S1 motif" evidence="6">
    <location>
        <begin position="609"/>
        <end position="680"/>
    </location>
</feature>
<reference evidence="7" key="1">
    <citation type="submission" date="2021-12" db="EMBL/GenBank/DDBJ databases">
        <authorList>
            <person name="King R."/>
        </authorList>
    </citation>
    <scope>NUCLEOTIDE SEQUENCE</scope>
</reference>
<evidence type="ECO:0000256" key="2">
    <source>
        <dbReference type="ARBA" id="ARBA00022552"/>
    </source>
</evidence>
<feature type="region of interest" description="Disordered" evidence="5">
    <location>
        <begin position="1"/>
        <end position="51"/>
    </location>
</feature>
<dbReference type="GO" id="GO:0003723">
    <property type="term" value="F:RNA binding"/>
    <property type="evidence" value="ECO:0007669"/>
    <property type="project" value="TreeGrafter"/>
</dbReference>
<evidence type="ECO:0000313" key="7">
    <source>
        <dbReference type="EMBL" id="CAH0557024.1"/>
    </source>
</evidence>
<dbReference type="InterPro" id="IPR011990">
    <property type="entry name" value="TPR-like_helical_dom_sf"/>
</dbReference>
<feature type="domain" description="S1 motif" evidence="6">
    <location>
        <begin position="529"/>
        <end position="596"/>
    </location>
</feature>
<dbReference type="InterPro" id="IPR003029">
    <property type="entry name" value="S1_domain"/>
</dbReference>
<gene>
    <name evidence="7" type="ORF">MELIAE_LOCUS7832</name>
</gene>
<feature type="domain" description="S1 motif" evidence="6">
    <location>
        <begin position="804"/>
        <end position="865"/>
    </location>
</feature>
<dbReference type="SMART" id="SM00316">
    <property type="entry name" value="S1"/>
    <property type="match status" value="8"/>
</dbReference>
<evidence type="ECO:0000256" key="3">
    <source>
        <dbReference type="ARBA" id="ARBA00022737"/>
    </source>
</evidence>
<dbReference type="PANTHER" id="PTHR23270:SF10">
    <property type="entry name" value="PROTEIN RRP5 HOMOLOG"/>
    <property type="match status" value="1"/>
</dbReference>
<comment type="subcellular location">
    <subcellularLocation>
        <location evidence="1">Nucleus</location>
        <location evidence="1">Nucleolus</location>
    </subcellularLocation>
</comment>
<feature type="region of interest" description="Disordered" evidence="5">
    <location>
        <begin position="982"/>
        <end position="1113"/>
    </location>
</feature>
<feature type="compositionally biased region" description="Acidic residues" evidence="5">
    <location>
        <begin position="1017"/>
        <end position="1042"/>
    </location>
</feature>
<dbReference type="Pfam" id="PF23231">
    <property type="entry name" value="HAT_Syf1_CNRKL1_C"/>
    <property type="match status" value="1"/>
</dbReference>
<dbReference type="Proteomes" id="UP001154078">
    <property type="component" value="Chromosome 5"/>
</dbReference>
<feature type="compositionally biased region" description="Basic residues" evidence="5">
    <location>
        <begin position="11"/>
        <end position="23"/>
    </location>
</feature>
<evidence type="ECO:0000313" key="8">
    <source>
        <dbReference type="Proteomes" id="UP001154078"/>
    </source>
</evidence>
<dbReference type="SUPFAM" id="SSF50249">
    <property type="entry name" value="Nucleic acid-binding proteins"/>
    <property type="match status" value="6"/>
</dbReference>
<evidence type="ECO:0000256" key="5">
    <source>
        <dbReference type="SAM" id="MobiDB-lite"/>
    </source>
</evidence>
<dbReference type="SMART" id="SM00386">
    <property type="entry name" value="HAT"/>
    <property type="match status" value="5"/>
</dbReference>
<dbReference type="Gene3D" id="1.25.40.10">
    <property type="entry name" value="Tetratricopeptide repeat domain"/>
    <property type="match status" value="1"/>
</dbReference>
<dbReference type="InterPro" id="IPR012340">
    <property type="entry name" value="NA-bd_OB-fold"/>
</dbReference>
<dbReference type="InterPro" id="IPR003107">
    <property type="entry name" value="HAT"/>
</dbReference>
<evidence type="ECO:0000256" key="4">
    <source>
        <dbReference type="ARBA" id="ARBA00023242"/>
    </source>
</evidence>
<keyword evidence="4" id="KW-0539">Nucleus</keyword>
<keyword evidence="2" id="KW-0698">rRNA processing</keyword>